<evidence type="ECO:0000313" key="3">
    <source>
        <dbReference type="Proteomes" id="UP000272942"/>
    </source>
</evidence>
<dbReference type="AlphaFoldDB" id="A0A3P8IFY5"/>
<dbReference type="Proteomes" id="UP000272942">
    <property type="component" value="Unassembled WGS sequence"/>
</dbReference>
<accession>A0A3P8IFY5</accession>
<sequence>MDRLRADRDSLLSLLDKFERQLVEIQSNVRVLTEERNLLNDQLNQVINSPRFAENVTERAHWLSNLQCIPTVLLTR</sequence>
<dbReference type="EMBL" id="UZAN01070032">
    <property type="protein sequence ID" value="VDP94868.1"/>
    <property type="molecule type" value="Genomic_DNA"/>
</dbReference>
<evidence type="ECO:0000256" key="1">
    <source>
        <dbReference type="SAM" id="Coils"/>
    </source>
</evidence>
<proteinExistence type="predicted"/>
<keyword evidence="1" id="KW-0175">Coiled coil</keyword>
<reference evidence="2 3" key="1">
    <citation type="submission" date="2018-11" db="EMBL/GenBank/DDBJ databases">
        <authorList>
            <consortium name="Pathogen Informatics"/>
        </authorList>
    </citation>
    <scope>NUCLEOTIDE SEQUENCE [LARGE SCALE GENOMIC DNA]</scope>
    <source>
        <strain evidence="2 3">Egypt</strain>
    </source>
</reference>
<gene>
    <name evidence="2" type="ORF">ECPE_LOCUS17567</name>
</gene>
<evidence type="ECO:0000313" key="2">
    <source>
        <dbReference type="EMBL" id="VDP94868.1"/>
    </source>
</evidence>
<keyword evidence="3" id="KW-1185">Reference proteome</keyword>
<feature type="coiled-coil region" evidence="1">
    <location>
        <begin position="1"/>
        <end position="42"/>
    </location>
</feature>
<organism evidence="2 3">
    <name type="scientific">Echinostoma caproni</name>
    <dbReference type="NCBI Taxonomy" id="27848"/>
    <lineage>
        <taxon>Eukaryota</taxon>
        <taxon>Metazoa</taxon>
        <taxon>Spiralia</taxon>
        <taxon>Lophotrochozoa</taxon>
        <taxon>Platyhelminthes</taxon>
        <taxon>Trematoda</taxon>
        <taxon>Digenea</taxon>
        <taxon>Plagiorchiida</taxon>
        <taxon>Echinostomata</taxon>
        <taxon>Echinostomatoidea</taxon>
        <taxon>Echinostomatidae</taxon>
        <taxon>Echinostoma</taxon>
    </lineage>
</organism>
<name>A0A3P8IFY5_9TREM</name>
<protein>
    <submittedName>
        <fullName evidence="2">Uncharacterized protein</fullName>
    </submittedName>
</protein>